<sequence length="251" mass="28734">MINRLRQYINKTNGTYSFFNQVTYIQQNKWVANNPRNLGGAWLGSHRDSESKQIQYGLRGACYGLSAAYLITGRDWSSFKCFINTSASHRLILGIMNIQEQNSALAYKQAKLKAQKSLFDNFHRKGHSPNVNYMRTQDAYHLIMKNEGRLICLKTSTLPQASTTAARIEGLVKSLRQDSLYEIGIYKGCKGGHSIAIRTDGNMIKLFDANIGEISYNYNTKQIMHFVEALCIVFDGCYKNYNRITVDEYYR</sequence>
<dbReference type="EMBL" id="CP002505">
    <property type="protein sequence ID" value="ADW71644.1"/>
    <property type="molecule type" value="Genomic_DNA"/>
</dbReference>
<reference evidence="1 2" key="2">
    <citation type="journal article" date="2012" name="J. Bacteriol.">
        <title>Complete Genome Sequence of Rahnella sp. Strain Y9602, a Gammaproteobacterium Isolate from Metal- and Radionuclide-Contaminated Soil.</title>
        <authorList>
            <person name="Martinez R.J."/>
            <person name="Bruce D."/>
            <person name="Detter C."/>
            <person name="Goodwin L.A."/>
            <person name="Han J."/>
            <person name="Han C.S."/>
            <person name="Held B."/>
            <person name="Land M.L."/>
            <person name="Mikhailova N."/>
            <person name="Nolan M."/>
            <person name="Pennacchio L."/>
            <person name="Pitluck S."/>
            <person name="Tapia R."/>
            <person name="Woyke T."/>
            <person name="Sobecky P.A."/>
        </authorList>
    </citation>
    <scope>NUCLEOTIDE SEQUENCE [LARGE SCALE GENOMIC DNA]</scope>
    <source>
        <strain evidence="1 2">Y9602</strain>
    </source>
</reference>
<gene>
    <name evidence="1" type="ordered locus">Rahaq_0011</name>
</gene>
<dbReference type="KEGG" id="rah:Rahaq_0011"/>
<dbReference type="InterPro" id="IPR038765">
    <property type="entry name" value="Papain-like_cys_pep_sf"/>
</dbReference>
<dbReference type="RefSeq" id="WP_013573362.1">
    <property type="nucleotide sequence ID" value="NC_015061.1"/>
</dbReference>
<dbReference type="AlphaFoldDB" id="A0A0H3F6U3"/>
<dbReference type="Gene3D" id="3.90.70.20">
    <property type="match status" value="1"/>
</dbReference>
<reference evidence="2" key="1">
    <citation type="submission" date="2011-01" db="EMBL/GenBank/DDBJ databases">
        <title>Complete sequence of chromosome of Rahnella sp. Y9602.</title>
        <authorList>
            <consortium name="US DOE Joint Genome Institute"/>
            <person name="Lucas S."/>
            <person name="Copeland A."/>
            <person name="Lapidus A."/>
            <person name="Cheng J.-F."/>
            <person name="Goodwin L."/>
            <person name="Pitluck S."/>
            <person name="Lu M."/>
            <person name="Detter J.C."/>
            <person name="Han C."/>
            <person name="Tapia R."/>
            <person name="Land M."/>
            <person name="Hauser L."/>
            <person name="Kyrpides N."/>
            <person name="Ivanova N."/>
            <person name="Ovchinnikova G."/>
            <person name="Pagani I."/>
            <person name="Sobecky P.A."/>
            <person name="Martinez R.J."/>
            <person name="Woyke T."/>
        </authorList>
    </citation>
    <scope>NUCLEOTIDE SEQUENCE [LARGE SCALE GENOMIC DNA]</scope>
    <source>
        <strain evidence="2">Y9602</strain>
    </source>
</reference>
<accession>A0A0H3F6U3</accession>
<proteinExistence type="predicted"/>
<dbReference type="SUPFAM" id="SSF54001">
    <property type="entry name" value="Cysteine proteinases"/>
    <property type="match status" value="1"/>
</dbReference>
<evidence type="ECO:0000313" key="2">
    <source>
        <dbReference type="Proteomes" id="UP000007257"/>
    </source>
</evidence>
<dbReference type="OrthoDB" id="6506535at2"/>
<dbReference type="Proteomes" id="UP000007257">
    <property type="component" value="Chromosome"/>
</dbReference>
<dbReference type="HOGENOM" id="CLU_105411_0_0_6"/>
<dbReference type="eggNOG" id="ENOG5031S4I">
    <property type="taxonomic scope" value="Bacteria"/>
</dbReference>
<name>A0A0H3F6U3_RAHSY</name>
<organism evidence="1 2">
    <name type="scientific">Rahnella sp. (strain Y9602)</name>
    <dbReference type="NCBI Taxonomy" id="2703885"/>
    <lineage>
        <taxon>Bacteria</taxon>
        <taxon>Pseudomonadati</taxon>
        <taxon>Pseudomonadota</taxon>
        <taxon>Gammaproteobacteria</taxon>
        <taxon>Enterobacterales</taxon>
        <taxon>Yersiniaceae</taxon>
        <taxon>Rahnella</taxon>
    </lineage>
</organism>
<evidence type="ECO:0000313" key="1">
    <source>
        <dbReference type="EMBL" id="ADW71644.1"/>
    </source>
</evidence>
<protein>
    <submittedName>
        <fullName evidence="1">Uncharacterized protein</fullName>
    </submittedName>
</protein>